<protein>
    <submittedName>
        <fullName evidence="2">Chemotaxis protein CheW</fullName>
    </submittedName>
</protein>
<dbReference type="GO" id="GO:0007165">
    <property type="term" value="P:signal transduction"/>
    <property type="evidence" value="ECO:0007669"/>
    <property type="project" value="InterPro"/>
</dbReference>
<dbReference type="InterPro" id="IPR002545">
    <property type="entry name" value="CheW-lke_dom"/>
</dbReference>
<dbReference type="Gene3D" id="2.40.50.180">
    <property type="entry name" value="CheA-289, Domain 4"/>
    <property type="match status" value="1"/>
</dbReference>
<accession>A0A841TC80</accession>
<dbReference type="GO" id="GO:0006935">
    <property type="term" value="P:chemotaxis"/>
    <property type="evidence" value="ECO:0007669"/>
    <property type="project" value="InterPro"/>
</dbReference>
<dbReference type="AlphaFoldDB" id="A0A841TC80"/>
<feature type="domain" description="CheW-like" evidence="1">
    <location>
        <begin position="7"/>
        <end position="143"/>
    </location>
</feature>
<evidence type="ECO:0000259" key="1">
    <source>
        <dbReference type="PROSITE" id="PS50851"/>
    </source>
</evidence>
<organism evidence="2 3">
    <name type="scientific">Cohnella lubricantis</name>
    <dbReference type="NCBI Taxonomy" id="2163172"/>
    <lineage>
        <taxon>Bacteria</taxon>
        <taxon>Bacillati</taxon>
        <taxon>Bacillota</taxon>
        <taxon>Bacilli</taxon>
        <taxon>Bacillales</taxon>
        <taxon>Paenibacillaceae</taxon>
        <taxon>Cohnella</taxon>
    </lineage>
</organism>
<proteinExistence type="predicted"/>
<dbReference type="Pfam" id="PF01584">
    <property type="entry name" value="CheW"/>
    <property type="match status" value="1"/>
</dbReference>
<gene>
    <name evidence="2" type="ORF">H4Q31_01780</name>
</gene>
<dbReference type="PANTHER" id="PTHR22617">
    <property type="entry name" value="CHEMOTAXIS SENSOR HISTIDINE KINASE-RELATED"/>
    <property type="match status" value="1"/>
</dbReference>
<keyword evidence="3" id="KW-1185">Reference proteome</keyword>
<sequence>MLALSEMEQYVEFGIGNENYAIRISEVHEIIRMQDITEIPNGPSYVKGVINLRGRIVPVIGLREMFGLPDKEFGKATRIVVLNHLEEFIGIVVDRVNQVVSFENTQPPPDRIGGLNGNLFTGIGISSTGLVGILKLDEVLLRN</sequence>
<dbReference type="SMART" id="SM00260">
    <property type="entry name" value="CheW"/>
    <property type="match status" value="1"/>
</dbReference>
<dbReference type="Proteomes" id="UP000574133">
    <property type="component" value="Unassembled WGS sequence"/>
</dbReference>
<dbReference type="InterPro" id="IPR036061">
    <property type="entry name" value="CheW-like_dom_sf"/>
</dbReference>
<dbReference type="PANTHER" id="PTHR22617:SF23">
    <property type="entry name" value="CHEMOTAXIS PROTEIN CHEW"/>
    <property type="match status" value="1"/>
</dbReference>
<dbReference type="GO" id="GO:0005829">
    <property type="term" value="C:cytosol"/>
    <property type="evidence" value="ECO:0007669"/>
    <property type="project" value="TreeGrafter"/>
</dbReference>
<dbReference type="PROSITE" id="PS50851">
    <property type="entry name" value="CHEW"/>
    <property type="match status" value="1"/>
</dbReference>
<comment type="caution">
    <text evidence="2">The sequence shown here is derived from an EMBL/GenBank/DDBJ whole genome shotgun (WGS) entry which is preliminary data.</text>
</comment>
<name>A0A841TC80_9BACL</name>
<dbReference type="InterPro" id="IPR039315">
    <property type="entry name" value="CheW"/>
</dbReference>
<dbReference type="EMBL" id="JACJVN010000009">
    <property type="protein sequence ID" value="MBB6676051.1"/>
    <property type="molecule type" value="Genomic_DNA"/>
</dbReference>
<dbReference type="SUPFAM" id="SSF50341">
    <property type="entry name" value="CheW-like"/>
    <property type="match status" value="1"/>
</dbReference>
<dbReference type="Gene3D" id="2.30.30.40">
    <property type="entry name" value="SH3 Domains"/>
    <property type="match status" value="1"/>
</dbReference>
<reference evidence="2 3" key="1">
    <citation type="submission" date="2020-08" db="EMBL/GenBank/DDBJ databases">
        <title>Cohnella phylogeny.</title>
        <authorList>
            <person name="Dunlap C."/>
        </authorList>
    </citation>
    <scope>NUCLEOTIDE SEQUENCE [LARGE SCALE GENOMIC DNA]</scope>
    <source>
        <strain evidence="2 3">DSM 103658</strain>
    </source>
</reference>
<evidence type="ECO:0000313" key="3">
    <source>
        <dbReference type="Proteomes" id="UP000574133"/>
    </source>
</evidence>
<evidence type="ECO:0000313" key="2">
    <source>
        <dbReference type="EMBL" id="MBB6676051.1"/>
    </source>
</evidence>